<dbReference type="Proteomes" id="UP000253517">
    <property type="component" value="Unassembled WGS sequence"/>
</dbReference>
<name>A0A369A2W6_9FLAO</name>
<organism evidence="2 3">
    <name type="scientific">Schleiferia thermophila</name>
    <dbReference type="NCBI Taxonomy" id="884107"/>
    <lineage>
        <taxon>Bacteria</taxon>
        <taxon>Pseudomonadati</taxon>
        <taxon>Bacteroidota</taxon>
        <taxon>Flavobacteriia</taxon>
        <taxon>Flavobacteriales</taxon>
        <taxon>Schleiferiaceae</taxon>
        <taxon>Schleiferia</taxon>
    </lineage>
</organism>
<protein>
    <submittedName>
        <fullName evidence="2">Uncharacterized protein</fullName>
    </submittedName>
</protein>
<feature type="region of interest" description="Disordered" evidence="1">
    <location>
        <begin position="93"/>
        <end position="129"/>
    </location>
</feature>
<feature type="compositionally biased region" description="Basic and acidic residues" evidence="1">
    <location>
        <begin position="93"/>
        <end position="102"/>
    </location>
</feature>
<comment type="caution">
    <text evidence="2">The sequence shown here is derived from an EMBL/GenBank/DDBJ whole genome shotgun (WGS) entry which is preliminary data.</text>
</comment>
<evidence type="ECO:0000313" key="2">
    <source>
        <dbReference type="EMBL" id="RCX03559.1"/>
    </source>
</evidence>
<keyword evidence="3" id="KW-1185">Reference proteome</keyword>
<evidence type="ECO:0000313" key="3">
    <source>
        <dbReference type="Proteomes" id="UP000253517"/>
    </source>
</evidence>
<dbReference type="EMBL" id="QPJS01000002">
    <property type="protein sequence ID" value="RCX03559.1"/>
    <property type="molecule type" value="Genomic_DNA"/>
</dbReference>
<evidence type="ECO:0000256" key="1">
    <source>
        <dbReference type="SAM" id="MobiDB-lite"/>
    </source>
</evidence>
<accession>A0A369A2W6</accession>
<dbReference type="AlphaFoldDB" id="A0A369A2W6"/>
<reference evidence="2 3" key="1">
    <citation type="submission" date="2018-07" db="EMBL/GenBank/DDBJ databases">
        <title>Genomic Encyclopedia of Type Strains, Phase IV (KMG-IV): sequencing the most valuable type-strain genomes for metagenomic binning, comparative biology and taxonomic classification.</title>
        <authorList>
            <person name="Goeker M."/>
        </authorList>
    </citation>
    <scope>NUCLEOTIDE SEQUENCE [LARGE SCALE GENOMIC DNA]</scope>
    <source>
        <strain evidence="2 3">DSM 21410</strain>
    </source>
</reference>
<sequence length="129" mass="14500">METKKRREYRKNVLFSDDYIEFLVHLLQIKKNIAARLQGALLESILRQSLREKSYPVQKLLVVHLSPFSEVVRGGMCGSRSCVRDAEGARRAVRSAAEHGSEAHPGAARPRAVRPQGRRAGARPNRLIS</sequence>
<gene>
    <name evidence="2" type="ORF">DES35_1028</name>
</gene>
<proteinExistence type="predicted"/>